<organism evidence="1 2">
    <name type="scientific">Fusarium oxysporum NRRL 32931</name>
    <dbReference type="NCBI Taxonomy" id="660029"/>
    <lineage>
        <taxon>Eukaryota</taxon>
        <taxon>Fungi</taxon>
        <taxon>Dikarya</taxon>
        <taxon>Ascomycota</taxon>
        <taxon>Pezizomycotina</taxon>
        <taxon>Sordariomycetes</taxon>
        <taxon>Hypocreomycetidae</taxon>
        <taxon>Hypocreales</taxon>
        <taxon>Nectriaceae</taxon>
        <taxon>Fusarium</taxon>
        <taxon>Fusarium oxysporum species complex</taxon>
    </lineage>
</organism>
<dbReference type="AlphaFoldDB" id="W9IGX0"/>
<sequence>MFNRLLSTEVILEFAIARPADLIGEDPNGFRSWFLDAFDLASQSIIELQHSLLLRIFTKSMPRWVIKIVSKEAEKLLDMNEYAESSLNSFKRRSELPDHPVVFESLKTLPDRLCIDEAQDIMVAGADTTAFTLTTGTFHVLSDPSIHKKLVAVLEEDIAQNEEFPTLMTLEKIPYLVSALCCCEDGDGSRDAIDRRQRYNLWDYPKL</sequence>
<reference evidence="1 2" key="1">
    <citation type="submission" date="2011-06" db="EMBL/GenBank/DDBJ databases">
        <title>The Genome Sequence of Fusarium oxysporum FOSC 3-a.</title>
        <authorList>
            <consortium name="The Broad Institute Genome Sequencing Platform"/>
            <person name="Ma L.-J."/>
            <person name="Gale L.R."/>
            <person name="Schwartz D.C."/>
            <person name="Zhou S."/>
            <person name="Corby-Kistler H."/>
            <person name="Young S.K."/>
            <person name="Zeng Q."/>
            <person name="Gargeya S."/>
            <person name="Fitzgerald M."/>
            <person name="Haas B."/>
            <person name="Abouelleil A."/>
            <person name="Alvarado L."/>
            <person name="Arachchi H.M."/>
            <person name="Berlin A."/>
            <person name="Brown A."/>
            <person name="Chapman S.B."/>
            <person name="Chen Z."/>
            <person name="Dunbar C."/>
            <person name="Freedman E."/>
            <person name="Gearin G."/>
            <person name="Gellesch M."/>
            <person name="Goldberg J."/>
            <person name="Griggs A."/>
            <person name="Gujja S."/>
            <person name="Heiman D."/>
            <person name="Howarth C."/>
            <person name="Larson L."/>
            <person name="Lui A."/>
            <person name="MacDonald P.J.P."/>
            <person name="Mehta T."/>
            <person name="Montmayeur A."/>
            <person name="Murphy C."/>
            <person name="Neiman D."/>
            <person name="Pearson M."/>
            <person name="Priest M."/>
            <person name="Roberts A."/>
            <person name="Saif S."/>
            <person name="Shea T."/>
            <person name="Shenoy N."/>
            <person name="Sisk P."/>
            <person name="Stolte C."/>
            <person name="Sykes S."/>
            <person name="Wortman J."/>
            <person name="Nusbaum C."/>
            <person name="Birren B."/>
        </authorList>
    </citation>
    <scope>NUCLEOTIDE SEQUENCE [LARGE SCALE GENOMIC DNA]</scope>
    <source>
        <strain evidence="2">FOSC 3-a</strain>
    </source>
</reference>
<dbReference type="SUPFAM" id="SSF48264">
    <property type="entry name" value="Cytochrome P450"/>
    <property type="match status" value="1"/>
</dbReference>
<evidence type="ECO:0000313" key="1">
    <source>
        <dbReference type="EMBL" id="EWY92079.1"/>
    </source>
</evidence>
<gene>
    <name evidence="1" type="ORF">FOYG_08979</name>
</gene>
<dbReference type="GO" id="GO:0020037">
    <property type="term" value="F:heme binding"/>
    <property type="evidence" value="ECO:0007669"/>
    <property type="project" value="InterPro"/>
</dbReference>
<dbReference type="OrthoDB" id="3945418at2759"/>
<dbReference type="Pfam" id="PF00067">
    <property type="entry name" value="p450"/>
    <property type="match status" value="1"/>
</dbReference>
<dbReference type="EMBL" id="JH717843">
    <property type="protein sequence ID" value="EWY92079.1"/>
    <property type="molecule type" value="Genomic_DNA"/>
</dbReference>
<dbReference type="InterPro" id="IPR001128">
    <property type="entry name" value="Cyt_P450"/>
</dbReference>
<dbReference type="GO" id="GO:0016705">
    <property type="term" value="F:oxidoreductase activity, acting on paired donors, with incorporation or reduction of molecular oxygen"/>
    <property type="evidence" value="ECO:0007669"/>
    <property type="project" value="InterPro"/>
</dbReference>
<proteinExistence type="predicted"/>
<dbReference type="GO" id="GO:0005506">
    <property type="term" value="F:iron ion binding"/>
    <property type="evidence" value="ECO:0007669"/>
    <property type="project" value="InterPro"/>
</dbReference>
<dbReference type="InterPro" id="IPR036396">
    <property type="entry name" value="Cyt_P450_sf"/>
</dbReference>
<evidence type="ECO:0000313" key="2">
    <source>
        <dbReference type="Proteomes" id="UP000030753"/>
    </source>
</evidence>
<accession>W9IGX0</accession>
<dbReference type="GO" id="GO:0004497">
    <property type="term" value="F:monooxygenase activity"/>
    <property type="evidence" value="ECO:0007669"/>
    <property type="project" value="InterPro"/>
</dbReference>
<dbReference type="Proteomes" id="UP000030753">
    <property type="component" value="Unassembled WGS sequence"/>
</dbReference>
<evidence type="ECO:0008006" key="3">
    <source>
        <dbReference type="Google" id="ProtNLM"/>
    </source>
</evidence>
<protein>
    <recommendedName>
        <fullName evidence="3">Cytochrome P450 oxidoreductase</fullName>
    </recommendedName>
</protein>
<name>W9IGX0_FUSOX</name>
<dbReference type="Gene3D" id="1.10.630.10">
    <property type="entry name" value="Cytochrome P450"/>
    <property type="match status" value="1"/>
</dbReference>
<dbReference type="HOGENOM" id="CLU_1326418_0_0_1"/>